<protein>
    <submittedName>
        <fullName evidence="7">Hydroxyacid dehydrogenase</fullName>
    </submittedName>
</protein>
<dbReference type="InterPro" id="IPR050857">
    <property type="entry name" value="D-2-hydroxyacid_DH"/>
</dbReference>
<gene>
    <name evidence="7" type="ORF">EOI86_16085</name>
</gene>
<evidence type="ECO:0000313" key="7">
    <source>
        <dbReference type="EMBL" id="RVU36693.1"/>
    </source>
</evidence>
<comment type="similarity">
    <text evidence="1 4">Belongs to the D-isomer specific 2-hydroxyacid dehydrogenase family.</text>
</comment>
<dbReference type="PANTHER" id="PTHR42789">
    <property type="entry name" value="D-ISOMER SPECIFIC 2-HYDROXYACID DEHYDROGENASE FAMILY PROTEIN (AFU_ORTHOLOGUE AFUA_6G10090)"/>
    <property type="match status" value="1"/>
</dbReference>
<dbReference type="RefSeq" id="WP_127766169.1">
    <property type="nucleotide sequence ID" value="NZ_SADE01000002.1"/>
</dbReference>
<evidence type="ECO:0000259" key="5">
    <source>
        <dbReference type="Pfam" id="PF00389"/>
    </source>
</evidence>
<dbReference type="Pfam" id="PF02826">
    <property type="entry name" value="2-Hacid_dh_C"/>
    <property type="match status" value="1"/>
</dbReference>
<organism evidence="7 8">
    <name type="scientific">Hwanghaeella grinnelliae</name>
    <dbReference type="NCBI Taxonomy" id="2500179"/>
    <lineage>
        <taxon>Bacteria</taxon>
        <taxon>Pseudomonadati</taxon>
        <taxon>Pseudomonadota</taxon>
        <taxon>Alphaproteobacteria</taxon>
        <taxon>Rhodospirillales</taxon>
        <taxon>Rhodospirillaceae</taxon>
        <taxon>Hwanghaeella</taxon>
    </lineage>
</organism>
<evidence type="ECO:0000313" key="8">
    <source>
        <dbReference type="Proteomes" id="UP000287447"/>
    </source>
</evidence>
<evidence type="ECO:0000256" key="4">
    <source>
        <dbReference type="RuleBase" id="RU003719"/>
    </source>
</evidence>
<feature type="domain" description="D-isomer specific 2-hydroxyacid dehydrogenase catalytic" evidence="5">
    <location>
        <begin position="21"/>
        <end position="318"/>
    </location>
</feature>
<reference evidence="8" key="1">
    <citation type="submission" date="2019-01" db="EMBL/GenBank/DDBJ databases">
        <title>Gri0909 isolated from a small marine red alga.</title>
        <authorList>
            <person name="Kim J."/>
            <person name="Jeong S.E."/>
            <person name="Jeon C.O."/>
        </authorList>
    </citation>
    <scope>NUCLEOTIDE SEQUENCE [LARGE SCALE GENOMIC DNA]</scope>
    <source>
        <strain evidence="8">Gri0909</strain>
    </source>
</reference>
<dbReference type="InterPro" id="IPR006139">
    <property type="entry name" value="D-isomer_2_OHA_DH_cat_dom"/>
</dbReference>
<dbReference type="AlphaFoldDB" id="A0A437QQ90"/>
<evidence type="ECO:0000256" key="2">
    <source>
        <dbReference type="ARBA" id="ARBA00023002"/>
    </source>
</evidence>
<dbReference type="OrthoDB" id="117809at2"/>
<keyword evidence="2 4" id="KW-0560">Oxidoreductase</keyword>
<comment type="caution">
    <text evidence="7">The sequence shown here is derived from an EMBL/GenBank/DDBJ whole genome shotgun (WGS) entry which is preliminary data.</text>
</comment>
<name>A0A437QQ90_9PROT</name>
<dbReference type="Gene3D" id="3.40.50.720">
    <property type="entry name" value="NAD(P)-binding Rossmann-like Domain"/>
    <property type="match status" value="2"/>
</dbReference>
<dbReference type="InterPro" id="IPR036291">
    <property type="entry name" value="NAD(P)-bd_dom_sf"/>
</dbReference>
<dbReference type="GO" id="GO:0016616">
    <property type="term" value="F:oxidoreductase activity, acting on the CH-OH group of donors, NAD or NADP as acceptor"/>
    <property type="evidence" value="ECO:0007669"/>
    <property type="project" value="InterPro"/>
</dbReference>
<dbReference type="PANTHER" id="PTHR42789:SF1">
    <property type="entry name" value="D-ISOMER SPECIFIC 2-HYDROXYACID DEHYDROGENASE FAMILY PROTEIN (AFU_ORTHOLOGUE AFUA_6G10090)"/>
    <property type="match status" value="1"/>
</dbReference>
<keyword evidence="8" id="KW-1185">Reference proteome</keyword>
<dbReference type="Pfam" id="PF00389">
    <property type="entry name" value="2-Hacid_dh"/>
    <property type="match status" value="1"/>
</dbReference>
<proteinExistence type="inferred from homology"/>
<evidence type="ECO:0000256" key="3">
    <source>
        <dbReference type="ARBA" id="ARBA00023027"/>
    </source>
</evidence>
<keyword evidence="3" id="KW-0520">NAD</keyword>
<dbReference type="EMBL" id="SADE01000002">
    <property type="protein sequence ID" value="RVU36693.1"/>
    <property type="molecule type" value="Genomic_DNA"/>
</dbReference>
<dbReference type="InterPro" id="IPR006140">
    <property type="entry name" value="D-isomer_DH_NAD-bd"/>
</dbReference>
<accession>A0A437QQ90</accession>
<evidence type="ECO:0000259" key="6">
    <source>
        <dbReference type="Pfam" id="PF02826"/>
    </source>
</evidence>
<feature type="domain" description="D-isomer specific 2-hydroxyacid dehydrogenase NAD-binding" evidence="6">
    <location>
        <begin position="115"/>
        <end position="286"/>
    </location>
</feature>
<dbReference type="GO" id="GO:0051287">
    <property type="term" value="F:NAD binding"/>
    <property type="evidence" value="ECO:0007669"/>
    <property type="project" value="InterPro"/>
</dbReference>
<dbReference type="Proteomes" id="UP000287447">
    <property type="component" value="Unassembled WGS sequence"/>
</dbReference>
<sequence length="328" mass="34366">MTKILLTHTPQMRRGYYGDRAVAALEKLGDVSLHEGEEALDPAALVAAAEGVEIIVSDRMTAAPAAVFDALPSLKAFLRCAVDIRNIDVAAASRAGVLITHATPGFAPAVSELAIGFMVDLARGVSRLSSTYRPGMSDELGMGRQLSGSVAGIIGYGAIARHLAPILAAMGMEVLISDPYASVEDARFKQVSLEDLLGKSDFVICLAVATEETENLMDEAAFARMKNHAFFINLSRGNLVDEAALHTALIGNVIAGAAMDVGRAPDQMPSPDLAALPNVIATPHIGGLVPEAIEHQAFDTVAQVTALVAGEVPPHAVNADSWTRRTGP</sequence>
<dbReference type="SUPFAM" id="SSF52283">
    <property type="entry name" value="Formate/glycerate dehydrogenase catalytic domain-like"/>
    <property type="match status" value="1"/>
</dbReference>
<dbReference type="SUPFAM" id="SSF51735">
    <property type="entry name" value="NAD(P)-binding Rossmann-fold domains"/>
    <property type="match status" value="1"/>
</dbReference>
<evidence type="ECO:0000256" key="1">
    <source>
        <dbReference type="ARBA" id="ARBA00005854"/>
    </source>
</evidence>